<comment type="subcellular location">
    <subcellularLocation>
        <location evidence="1">Membrane</location>
        <topology evidence="1">Multi-pass membrane protein</topology>
    </subcellularLocation>
</comment>
<dbReference type="GO" id="GO:0005739">
    <property type="term" value="C:mitochondrion"/>
    <property type="evidence" value="ECO:0007669"/>
    <property type="project" value="TreeGrafter"/>
</dbReference>
<feature type="transmembrane region" description="Helical" evidence="9">
    <location>
        <begin position="241"/>
        <end position="261"/>
    </location>
</feature>
<evidence type="ECO:0000259" key="10">
    <source>
        <dbReference type="PROSITE" id="PS50253"/>
    </source>
</evidence>
<dbReference type="GO" id="GO:0004129">
    <property type="term" value="F:cytochrome-c oxidase activity"/>
    <property type="evidence" value="ECO:0007669"/>
    <property type="project" value="InterPro"/>
</dbReference>
<feature type="transmembrane region" description="Helical" evidence="9">
    <location>
        <begin position="80"/>
        <end position="103"/>
    </location>
</feature>
<dbReference type="InterPro" id="IPR013833">
    <property type="entry name" value="Cyt_c_oxidase_su3_a-hlx"/>
</dbReference>
<feature type="domain" description="Heme-copper oxidase subunit III family profile" evidence="10">
    <location>
        <begin position="5"/>
        <end position="262"/>
    </location>
</feature>
<gene>
    <name evidence="11" type="primary">cox3</name>
</gene>
<evidence type="ECO:0000256" key="5">
    <source>
        <dbReference type="ARBA" id="ARBA00022967"/>
    </source>
</evidence>
<dbReference type="CDD" id="cd01665">
    <property type="entry name" value="Cyt_c_Oxidase_III"/>
    <property type="match status" value="1"/>
</dbReference>
<comment type="similarity">
    <text evidence="2 8">Belongs to the cytochrome c oxidase subunit 3 family.</text>
</comment>
<dbReference type="Gene3D" id="1.20.120.80">
    <property type="entry name" value="Cytochrome c oxidase, subunit III, four-helix bundle"/>
    <property type="match status" value="1"/>
</dbReference>
<evidence type="ECO:0000256" key="9">
    <source>
        <dbReference type="SAM" id="Phobius"/>
    </source>
</evidence>
<evidence type="ECO:0000256" key="3">
    <source>
        <dbReference type="ARBA" id="ARBA00015944"/>
    </source>
</evidence>
<evidence type="ECO:0000313" key="11">
    <source>
        <dbReference type="EMBL" id="AZL93236.1"/>
    </source>
</evidence>
<dbReference type="PANTHER" id="PTHR11403:SF7">
    <property type="entry name" value="CYTOCHROME C OXIDASE SUBUNIT 3"/>
    <property type="match status" value="1"/>
</dbReference>
<proteinExistence type="inferred from homology"/>
<dbReference type="GO" id="GO:0006123">
    <property type="term" value="P:mitochondrial electron transport, cytochrome c to oxygen"/>
    <property type="evidence" value="ECO:0007669"/>
    <property type="project" value="TreeGrafter"/>
</dbReference>
<dbReference type="SUPFAM" id="SSF81452">
    <property type="entry name" value="Cytochrome c oxidase subunit III-like"/>
    <property type="match status" value="1"/>
</dbReference>
<dbReference type="InterPro" id="IPR033945">
    <property type="entry name" value="Cyt_c_oxase_su3_dom"/>
</dbReference>
<dbReference type="InterPro" id="IPR035973">
    <property type="entry name" value="Cyt_c_oxidase_su3-like_sf"/>
</dbReference>
<dbReference type="InterPro" id="IPR024791">
    <property type="entry name" value="Cyt_c/ubiquinol_Oxase_su3"/>
</dbReference>
<evidence type="ECO:0000256" key="7">
    <source>
        <dbReference type="ARBA" id="ARBA00023136"/>
    </source>
</evidence>
<dbReference type="PROSITE" id="PS50253">
    <property type="entry name" value="COX3"/>
    <property type="match status" value="1"/>
</dbReference>
<dbReference type="PANTHER" id="PTHR11403">
    <property type="entry name" value="CYTOCHROME C OXIDASE SUBUNIT III"/>
    <property type="match status" value="1"/>
</dbReference>
<keyword evidence="4 8" id="KW-0812">Transmembrane</keyword>
<dbReference type="InterPro" id="IPR000298">
    <property type="entry name" value="Cyt_c_oxidase-like_su3"/>
</dbReference>
<dbReference type="EMBL" id="MG923495">
    <property type="protein sequence ID" value="AZL93236.1"/>
    <property type="molecule type" value="Genomic_DNA"/>
</dbReference>
<dbReference type="Gene3D" id="1.10.287.70">
    <property type="match status" value="1"/>
</dbReference>
<evidence type="ECO:0000256" key="6">
    <source>
        <dbReference type="ARBA" id="ARBA00022989"/>
    </source>
</evidence>
<dbReference type="AlphaFoldDB" id="A0A3Q8U9S8"/>
<evidence type="ECO:0000256" key="1">
    <source>
        <dbReference type="ARBA" id="ARBA00004141"/>
    </source>
</evidence>
<sequence length="262" mass="31269">MIDMFNQPFHLTTMSPWPIITSFNIFNLLSSSIYLFNYNNINCILFMLMNIILSSYQWWRDTIRESLHQGTYTKSIYSNLKFGMILFITSEVMFFFSFFWAYFHMFLSPSMELGMNWPPMNIITFNPFNIPLLNTIILIASSMSLTWTHHSTLNQMNFPMIISMMTTLILGITFTIFQMYEYTHANFSINDSIYGSMFFLLTGFHGLHVLIGTIFLMTNFIRMLKNHFSKINHFSMEASIWYWHFVDVVWLFLFITLYWLIN</sequence>
<feature type="transmembrane region" description="Helical" evidence="9">
    <location>
        <begin position="123"/>
        <end position="146"/>
    </location>
</feature>
<comment type="function">
    <text evidence="8">Component of the cytochrome c oxidase, the last enzyme in the mitochondrial electron transport chain which drives oxidative phosphorylation. The respiratory chain contains 3 multisubunit complexes succinate dehydrogenase (complex II, CII), ubiquinol-cytochrome c oxidoreductase (cytochrome b-c1 complex, complex III, CIII) and cytochrome c oxidase (complex IV, CIV), that cooperate to transfer electrons derived from NADH and succinate to molecular oxygen, creating an electrochemical gradient over the inner membrane that drives transmembrane transport and the ATP synthase. Cytochrome c oxidase is the component of the respiratory chain that catalyzes the reduction of oxygen to water. Electrons originating from reduced cytochrome c in the intermembrane space (IMS) are transferred via the dinuclear copper A center (CU(A)) of subunit 2 and heme A of subunit 1 to the active site in subunit 1, a binuclear center (BNC) formed by heme A3 and copper B (CU(B)). The BNC reduces molecular oxygen to 2 water molecules using 4 electrons from cytochrome c in the IMS and 4 protons from the mitochondrial matrix.</text>
</comment>
<keyword evidence="6 9" id="KW-1133">Transmembrane helix</keyword>
<dbReference type="Pfam" id="PF00510">
    <property type="entry name" value="COX3"/>
    <property type="match status" value="1"/>
</dbReference>
<protein>
    <recommendedName>
        <fullName evidence="3 8">Cytochrome c oxidase subunit 3</fullName>
    </recommendedName>
</protein>
<evidence type="ECO:0000256" key="8">
    <source>
        <dbReference type="RuleBase" id="RU003375"/>
    </source>
</evidence>
<geneLocation type="mitochondrion" evidence="11"/>
<organism evidence="11">
    <name type="scientific">Exallonyx sp. ZJUH_2016014</name>
    <dbReference type="NCBI Taxonomy" id="2491158"/>
    <lineage>
        <taxon>Eukaryota</taxon>
        <taxon>Metazoa</taxon>
        <taxon>Ecdysozoa</taxon>
        <taxon>Arthropoda</taxon>
        <taxon>Hexapoda</taxon>
        <taxon>Insecta</taxon>
        <taxon>Pterygota</taxon>
        <taxon>Neoptera</taxon>
        <taxon>Endopterygota</taxon>
        <taxon>Hymenoptera</taxon>
        <taxon>Apocrita</taxon>
        <taxon>Proctotrupomorpha</taxon>
        <taxon>Proctotrupoidea</taxon>
        <taxon>Proctotrupidae</taxon>
        <taxon>Exallonyx</taxon>
    </lineage>
</organism>
<feature type="transmembrane region" description="Helical" evidence="9">
    <location>
        <begin position="197"/>
        <end position="221"/>
    </location>
</feature>
<keyword evidence="7 9" id="KW-0472">Membrane</keyword>
<name>A0A3Q8U9S8_9HYME</name>
<evidence type="ECO:0000256" key="2">
    <source>
        <dbReference type="ARBA" id="ARBA00010581"/>
    </source>
</evidence>
<evidence type="ECO:0000256" key="4">
    <source>
        <dbReference type="ARBA" id="ARBA00022692"/>
    </source>
</evidence>
<keyword evidence="5" id="KW-1278">Translocase</keyword>
<accession>A0A3Q8U9S8</accession>
<keyword evidence="8 11" id="KW-0496">Mitochondrion</keyword>
<feature type="transmembrane region" description="Helical" evidence="9">
    <location>
        <begin position="158"/>
        <end position="177"/>
    </location>
</feature>
<reference evidence="11" key="1">
    <citation type="journal article" date="2018" name="Mol. Phylogenet. Evol.">
        <title>Mitochondrial phylogenomics of the Hymenoptera.</title>
        <authorList>
            <person name="Tang P."/>
            <person name="Zhu J.C."/>
            <person name="Zheng B.Y."/>
            <person name="Wei S.J."/>
            <person name="Sharkey M."/>
            <person name="Chen X.X."/>
            <person name="Vogler A.P."/>
        </authorList>
    </citation>
    <scope>NUCLEOTIDE SEQUENCE</scope>
</reference>
<dbReference type="GO" id="GO:0016020">
    <property type="term" value="C:membrane"/>
    <property type="evidence" value="ECO:0007669"/>
    <property type="project" value="UniProtKB-SubCell"/>
</dbReference>